<keyword evidence="2" id="KW-1185">Reference proteome</keyword>
<dbReference type="Proteomes" id="UP000050794">
    <property type="component" value="Unassembled WGS sequence"/>
</dbReference>
<organism evidence="2 3">
    <name type="scientific">Toxocara canis</name>
    <name type="common">Canine roundworm</name>
    <dbReference type="NCBI Taxonomy" id="6265"/>
    <lineage>
        <taxon>Eukaryota</taxon>
        <taxon>Metazoa</taxon>
        <taxon>Ecdysozoa</taxon>
        <taxon>Nematoda</taxon>
        <taxon>Chromadorea</taxon>
        <taxon>Rhabditida</taxon>
        <taxon>Spirurina</taxon>
        <taxon>Ascaridomorpha</taxon>
        <taxon>Ascaridoidea</taxon>
        <taxon>Toxocaridae</taxon>
        <taxon>Toxocara</taxon>
    </lineage>
</organism>
<dbReference type="WBParaSite" id="TCNE_0000472401-mRNA-1">
    <property type="protein sequence ID" value="TCNE_0000472401-mRNA-1"/>
    <property type="gene ID" value="TCNE_0000472401"/>
</dbReference>
<evidence type="ECO:0000313" key="3">
    <source>
        <dbReference type="WBParaSite" id="TCNE_0000472401-mRNA-1"/>
    </source>
</evidence>
<reference evidence="3" key="1">
    <citation type="submission" date="2016-06" db="UniProtKB">
        <authorList>
            <consortium name="WormBaseParasite"/>
        </authorList>
    </citation>
    <scope>IDENTIFICATION</scope>
</reference>
<reference evidence="1 2" key="2">
    <citation type="submission" date="2018-11" db="EMBL/GenBank/DDBJ databases">
        <authorList>
            <consortium name="Pathogen Informatics"/>
        </authorList>
    </citation>
    <scope>NUCLEOTIDE SEQUENCE [LARGE SCALE GENOMIC DNA]</scope>
</reference>
<proteinExistence type="predicted"/>
<dbReference type="AlphaFoldDB" id="A0A183U8A4"/>
<evidence type="ECO:0000313" key="1">
    <source>
        <dbReference type="EMBL" id="VDM31929.1"/>
    </source>
</evidence>
<gene>
    <name evidence="1" type="ORF">TCNE_LOCUS4724</name>
</gene>
<protein>
    <submittedName>
        <fullName evidence="3">Recombinase domain-containing protein</fullName>
    </submittedName>
</protein>
<sequence length="73" mass="8410">MKEYDRRAYVWNMLNAQGSGAFCRKVHSSGCLGSQPKVGGRPHLRLNMVTKPIADKYLEGKLQRTLKREFKWA</sequence>
<dbReference type="EMBL" id="UYWY01008781">
    <property type="protein sequence ID" value="VDM31929.1"/>
    <property type="molecule type" value="Genomic_DNA"/>
</dbReference>
<accession>A0A183U8A4</accession>
<name>A0A183U8A4_TOXCA</name>
<evidence type="ECO:0000313" key="2">
    <source>
        <dbReference type="Proteomes" id="UP000050794"/>
    </source>
</evidence>